<dbReference type="Gene3D" id="3.40.250.10">
    <property type="entry name" value="Rhodanese-like domain"/>
    <property type="match status" value="4"/>
</dbReference>
<comment type="caution">
    <text evidence="4">The sequence shown here is derived from an EMBL/GenBank/DDBJ whole genome shotgun (WGS) entry which is preliminary data.</text>
</comment>
<evidence type="ECO:0000313" key="5">
    <source>
        <dbReference type="Proteomes" id="UP000033618"/>
    </source>
</evidence>
<dbReference type="InterPro" id="IPR001307">
    <property type="entry name" value="Thiosulphate_STrfase_CS"/>
</dbReference>
<accession>A0A0F5K2V3</accession>
<evidence type="ECO:0000259" key="3">
    <source>
        <dbReference type="PROSITE" id="PS50206"/>
    </source>
</evidence>
<dbReference type="InterPro" id="IPR001763">
    <property type="entry name" value="Rhodanese-like_dom"/>
</dbReference>
<sequence length="555" mass="60965">MTDTLQSSTATHTTPVATSPFPTLHPEAVRARLLARDEMLFADLREEDPYAKGHPLWAANFPFGRLELDVLRRVPRRDVLIVLYGEDDYRDLAPLAAAKLRTWGYTNVHLLEGGLQAWERQGYQMFIDVNVPSKAFGEWVESLRHTPLLPAEDVHRLIDSDKPPVILDVRRYDEYHTMSIPTGISVPGAELVLRVRELAPDPETTVVVNCAGRTRSIIGTQSLINAGIPNPVVGLRNGTIGWLLAGLKLDNGATRRFPEARPDARRKAQADARRVAERAGVRRVSLDEAASLAAPGGASTRTVYRVDVRTAEEYRDGHLPGFINVPGGQLVQETDHTAAVRGALIFLADDDGVRADMSASWLAQMGWEVYVIDPLDPAQRTETGDGASETIPPSDVKLISPQALSDLLARNDGGTMVLDVTTSANYVKGHIPGAWFVLRAQLDGALRTLAQRGAEPERFVVTCGTSALARHAAPDVQAISGKEVFVLEGGNQAWREANFPVETGEAYLVSARTDRYRRPYEGTEAPRAAMEAYLEWEYGLVAQLEQDATHFFTVI</sequence>
<gene>
    <name evidence="4" type="ORF">WM40_07200</name>
</gene>
<dbReference type="PROSITE" id="PS00380">
    <property type="entry name" value="RHODANESE_1"/>
    <property type="match status" value="1"/>
</dbReference>
<proteinExistence type="predicted"/>
<dbReference type="OrthoDB" id="9789585at2"/>
<feature type="domain" description="Rhodanese" evidence="3">
    <location>
        <begin position="35"/>
        <end position="127"/>
    </location>
</feature>
<feature type="region of interest" description="Disordered" evidence="2">
    <location>
        <begin position="1"/>
        <end position="22"/>
    </location>
</feature>
<dbReference type="RefSeq" id="WP_046152526.1">
    <property type="nucleotide sequence ID" value="NZ_CADFGU010000003.1"/>
</dbReference>
<dbReference type="EMBL" id="LAQU01000005">
    <property type="protein sequence ID" value="KKB64260.1"/>
    <property type="molecule type" value="Genomic_DNA"/>
</dbReference>
<dbReference type="InterPro" id="IPR036873">
    <property type="entry name" value="Rhodanese-like_dom_sf"/>
</dbReference>
<keyword evidence="5" id="KW-1185">Reference proteome</keyword>
<evidence type="ECO:0000313" key="4">
    <source>
        <dbReference type="EMBL" id="KKB64260.1"/>
    </source>
</evidence>
<dbReference type="AlphaFoldDB" id="A0A0F5K2V3"/>
<dbReference type="CDD" id="cd01534">
    <property type="entry name" value="4RHOD_Repeat_3"/>
    <property type="match status" value="1"/>
</dbReference>
<dbReference type="Proteomes" id="UP000033618">
    <property type="component" value="Unassembled WGS sequence"/>
</dbReference>
<feature type="compositionally biased region" description="Polar residues" evidence="2">
    <location>
        <begin position="1"/>
        <end position="21"/>
    </location>
</feature>
<dbReference type="PROSITE" id="PS50206">
    <property type="entry name" value="RHODANESE_3"/>
    <property type="match status" value="4"/>
</dbReference>
<dbReference type="Pfam" id="PF00581">
    <property type="entry name" value="Rhodanese"/>
    <property type="match status" value="4"/>
</dbReference>
<feature type="domain" description="Rhodanese" evidence="3">
    <location>
        <begin position="306"/>
        <end position="379"/>
    </location>
</feature>
<dbReference type="SUPFAM" id="SSF52821">
    <property type="entry name" value="Rhodanese/Cell cycle control phosphatase"/>
    <property type="match status" value="4"/>
</dbReference>
<keyword evidence="4" id="KW-0808">Transferase</keyword>
<organism evidence="4 5">
    <name type="scientific">Robbsia andropogonis</name>
    <dbReference type="NCBI Taxonomy" id="28092"/>
    <lineage>
        <taxon>Bacteria</taxon>
        <taxon>Pseudomonadati</taxon>
        <taxon>Pseudomonadota</taxon>
        <taxon>Betaproteobacteria</taxon>
        <taxon>Burkholderiales</taxon>
        <taxon>Burkholderiaceae</taxon>
        <taxon>Robbsia</taxon>
    </lineage>
</organism>
<evidence type="ECO:0000256" key="2">
    <source>
        <dbReference type="SAM" id="MobiDB-lite"/>
    </source>
</evidence>
<dbReference type="PATRIC" id="fig|28092.6.peg.1701"/>
<dbReference type="GO" id="GO:0004792">
    <property type="term" value="F:thiosulfate-cyanide sulfurtransferase activity"/>
    <property type="evidence" value="ECO:0007669"/>
    <property type="project" value="InterPro"/>
</dbReference>
<feature type="domain" description="Rhodanese" evidence="3">
    <location>
        <begin position="411"/>
        <end position="503"/>
    </location>
</feature>
<dbReference type="InterPro" id="IPR051126">
    <property type="entry name" value="Thiosulfate_sulfurtransferase"/>
</dbReference>
<protein>
    <submittedName>
        <fullName evidence="4">Sulfurtransferase</fullName>
    </submittedName>
</protein>
<dbReference type="PANTHER" id="PTHR43855">
    <property type="entry name" value="THIOSULFATE SULFURTRANSFERASE"/>
    <property type="match status" value="1"/>
</dbReference>
<reference evidence="4 5" key="1">
    <citation type="submission" date="2015-03" db="EMBL/GenBank/DDBJ databases">
        <title>Draft Genome Sequence of Burkholderia andropogonis type strain ICMP2807, isolated from Sorghum bicolor.</title>
        <authorList>
            <person name="Lopes-Santos L."/>
            <person name="Castro D.B."/>
            <person name="Ottoboni L.M."/>
            <person name="Park D."/>
            <person name="Weirc B.S."/>
            <person name="Destefano S.A."/>
        </authorList>
    </citation>
    <scope>NUCLEOTIDE SEQUENCE [LARGE SCALE GENOMIC DNA]</scope>
    <source>
        <strain evidence="4 5">ICMP2807</strain>
    </source>
</reference>
<dbReference type="CDD" id="cd01532">
    <property type="entry name" value="4RHOD_Repeat_1"/>
    <property type="match status" value="1"/>
</dbReference>
<feature type="domain" description="Rhodanese" evidence="3">
    <location>
        <begin position="160"/>
        <end position="251"/>
    </location>
</feature>
<dbReference type="PANTHER" id="PTHR43855:SF1">
    <property type="entry name" value="THIOSULFATE SULFURTRANSFERASE"/>
    <property type="match status" value="1"/>
</dbReference>
<dbReference type="CDD" id="cd01535">
    <property type="entry name" value="4RHOD_Repeat_4"/>
    <property type="match status" value="1"/>
</dbReference>
<dbReference type="SMART" id="SM00450">
    <property type="entry name" value="RHOD"/>
    <property type="match status" value="4"/>
</dbReference>
<evidence type="ECO:0000256" key="1">
    <source>
        <dbReference type="ARBA" id="ARBA00022737"/>
    </source>
</evidence>
<name>A0A0F5K2V3_9BURK</name>
<dbReference type="STRING" id="28092.WM40_07200"/>
<keyword evidence="1" id="KW-0677">Repeat</keyword>